<dbReference type="OrthoDB" id="2326446at2759"/>
<evidence type="ECO:0000313" key="2">
    <source>
        <dbReference type="Proteomes" id="UP000664132"/>
    </source>
</evidence>
<organism evidence="1 2">
    <name type="scientific">Cadophora malorum</name>
    <dbReference type="NCBI Taxonomy" id="108018"/>
    <lineage>
        <taxon>Eukaryota</taxon>
        <taxon>Fungi</taxon>
        <taxon>Dikarya</taxon>
        <taxon>Ascomycota</taxon>
        <taxon>Pezizomycotina</taxon>
        <taxon>Leotiomycetes</taxon>
        <taxon>Helotiales</taxon>
        <taxon>Ploettnerulaceae</taxon>
        <taxon>Cadophora</taxon>
    </lineage>
</organism>
<proteinExistence type="predicted"/>
<name>A0A8H7VZV9_9HELO</name>
<dbReference type="Proteomes" id="UP000664132">
    <property type="component" value="Unassembled WGS sequence"/>
</dbReference>
<evidence type="ECO:0000313" key="1">
    <source>
        <dbReference type="EMBL" id="KAG4412811.1"/>
    </source>
</evidence>
<comment type="caution">
    <text evidence="1">The sequence shown here is derived from an EMBL/GenBank/DDBJ whole genome shotgun (WGS) entry which is preliminary data.</text>
</comment>
<accession>A0A8H7VZV9</accession>
<sequence length="236" mass="27217">MSPRNFMSTIPWDPTSEQQFERLRQQRASCGWGVENVSNWRDQQLAGQRVIFWLVLKPVHPCHDALLSGHILQFPQESEPLSDTGSDVFPFRRERRKTFMPIGHVSMDFPPTGISDPARGRVGATSLYLSPAIRGLEFGRQVFESMRTVAGRFARYAVIDVPVRESQEAVERFEKFGDGRPEFSLVDWYENIGLKRLNGKKRFVDETDSDGRIWKVELVGMEWDLWGSELSEKPRL</sequence>
<dbReference type="EMBL" id="JAFJYH010000352">
    <property type="protein sequence ID" value="KAG4412811.1"/>
    <property type="molecule type" value="Genomic_DNA"/>
</dbReference>
<protein>
    <submittedName>
        <fullName evidence="1">Uncharacterized protein</fullName>
    </submittedName>
</protein>
<gene>
    <name evidence="1" type="ORF">IFR04_014046</name>
</gene>
<keyword evidence="2" id="KW-1185">Reference proteome</keyword>
<reference evidence="1" key="1">
    <citation type="submission" date="2021-02" db="EMBL/GenBank/DDBJ databases">
        <title>Genome sequence Cadophora malorum strain M34.</title>
        <authorList>
            <person name="Stefanovic E."/>
            <person name="Vu D."/>
            <person name="Scully C."/>
            <person name="Dijksterhuis J."/>
            <person name="Roader J."/>
            <person name="Houbraken J."/>
        </authorList>
    </citation>
    <scope>NUCLEOTIDE SEQUENCE</scope>
    <source>
        <strain evidence="1">M34</strain>
    </source>
</reference>
<dbReference type="AlphaFoldDB" id="A0A8H7VZV9"/>